<sequence length="254" mass="29420">MMDRWILLMVLLTLSFLCQCNLEIPSFIKICHRDDPHLNECIKTSVMSLKPFLQNGISEFHLPVCEPLEIPEIKLDHNTGPAVLTFIFTNINVNGATQFEIKHLNVDRTKNNIELKLYIPRLSMTANYDVKGKFMMLPIKSDGKINGNFSEIKTNVKINGVRYQNIKTNQTHYRFVNFDVIIDIGNGKTHFDNIIFNDNKNLLNPINQFLNENWRIIISEFKPALELKIGNIFKKFSNEILINYPLDLLLPLSK</sequence>
<keyword evidence="2" id="KW-0090">Biological rhythms</keyword>
<reference evidence="5" key="1">
    <citation type="journal article" date="2023" name="bioRxiv">
        <title>Scaffold-level genome assemblies of two parasitoid biocontrol wasps reveal the parthenogenesis mechanism and an associated novel virus.</title>
        <authorList>
            <person name="Inwood S."/>
            <person name="Skelly J."/>
            <person name="Guhlin J."/>
            <person name="Harrop T."/>
            <person name="Goldson S."/>
            <person name="Dearden P."/>
        </authorList>
    </citation>
    <scope>NUCLEOTIDE SEQUENCE</scope>
    <source>
        <strain evidence="5">Irish</strain>
        <tissue evidence="5">Whole body</tissue>
    </source>
</reference>
<proteinExistence type="inferred from homology"/>
<keyword evidence="6" id="KW-1185">Reference proteome</keyword>
<dbReference type="PANTHER" id="PTHR11008:SF39">
    <property type="entry name" value="CIRCADIAN CLOCK-CONTROLLED PROTEIN-LIKE PROTEIN"/>
    <property type="match status" value="1"/>
</dbReference>
<organism evidence="5 6">
    <name type="scientific">Microctonus aethiopoides</name>
    <dbReference type="NCBI Taxonomy" id="144406"/>
    <lineage>
        <taxon>Eukaryota</taxon>
        <taxon>Metazoa</taxon>
        <taxon>Ecdysozoa</taxon>
        <taxon>Arthropoda</taxon>
        <taxon>Hexapoda</taxon>
        <taxon>Insecta</taxon>
        <taxon>Pterygota</taxon>
        <taxon>Neoptera</taxon>
        <taxon>Endopterygota</taxon>
        <taxon>Hymenoptera</taxon>
        <taxon>Apocrita</taxon>
        <taxon>Ichneumonoidea</taxon>
        <taxon>Braconidae</taxon>
        <taxon>Euphorinae</taxon>
        <taxon>Microctonus</taxon>
    </lineage>
</organism>
<name>A0AA39F7C9_9HYME</name>
<evidence type="ECO:0000313" key="6">
    <source>
        <dbReference type="Proteomes" id="UP001168990"/>
    </source>
</evidence>
<evidence type="ECO:0000313" key="5">
    <source>
        <dbReference type="EMBL" id="KAK0164309.1"/>
    </source>
</evidence>
<reference evidence="5" key="2">
    <citation type="submission" date="2023-03" db="EMBL/GenBank/DDBJ databases">
        <authorList>
            <person name="Inwood S.N."/>
            <person name="Skelly J.G."/>
            <person name="Guhlin J."/>
            <person name="Harrop T.W.R."/>
            <person name="Goldson S.G."/>
            <person name="Dearden P.K."/>
        </authorList>
    </citation>
    <scope>NUCLEOTIDE SEQUENCE</scope>
    <source>
        <strain evidence="5">Irish</strain>
        <tissue evidence="5">Whole body</tissue>
    </source>
</reference>
<dbReference type="Gene3D" id="3.15.10.30">
    <property type="entry name" value="Haemolymph juvenile hormone binding protein"/>
    <property type="match status" value="1"/>
</dbReference>
<feature type="signal peptide" evidence="4">
    <location>
        <begin position="1"/>
        <end position="20"/>
    </location>
</feature>
<evidence type="ECO:0000256" key="3">
    <source>
        <dbReference type="ARBA" id="ARBA00060902"/>
    </source>
</evidence>
<dbReference type="GO" id="GO:0005615">
    <property type="term" value="C:extracellular space"/>
    <property type="evidence" value="ECO:0007669"/>
    <property type="project" value="TreeGrafter"/>
</dbReference>
<keyword evidence="1 4" id="KW-0732">Signal</keyword>
<dbReference type="EMBL" id="JAQQBS010001422">
    <property type="protein sequence ID" value="KAK0164309.1"/>
    <property type="molecule type" value="Genomic_DNA"/>
</dbReference>
<gene>
    <name evidence="5" type="ORF">PV328_002953</name>
</gene>
<evidence type="ECO:0000256" key="1">
    <source>
        <dbReference type="ARBA" id="ARBA00022729"/>
    </source>
</evidence>
<comment type="similarity">
    <text evidence="3">Belongs to the TO family.</text>
</comment>
<dbReference type="PANTHER" id="PTHR11008">
    <property type="entry name" value="PROTEIN TAKEOUT-LIKE PROTEIN"/>
    <property type="match status" value="1"/>
</dbReference>
<feature type="chain" id="PRO_5041299453" evidence="4">
    <location>
        <begin position="21"/>
        <end position="254"/>
    </location>
</feature>
<evidence type="ECO:0000256" key="2">
    <source>
        <dbReference type="ARBA" id="ARBA00023108"/>
    </source>
</evidence>
<evidence type="ECO:0000256" key="4">
    <source>
        <dbReference type="SAM" id="SignalP"/>
    </source>
</evidence>
<protein>
    <submittedName>
        <fullName evidence="5">Uncharacterized protein</fullName>
    </submittedName>
</protein>
<dbReference type="SMART" id="SM00700">
    <property type="entry name" value="JHBP"/>
    <property type="match status" value="1"/>
</dbReference>
<comment type="caution">
    <text evidence="5">The sequence shown here is derived from an EMBL/GenBank/DDBJ whole genome shotgun (WGS) entry which is preliminary data.</text>
</comment>
<accession>A0AA39F7C9</accession>
<dbReference type="Proteomes" id="UP001168990">
    <property type="component" value="Unassembled WGS sequence"/>
</dbReference>
<dbReference type="FunFam" id="3.15.10.30:FF:000001">
    <property type="entry name" value="Takeout-like protein 1"/>
    <property type="match status" value="1"/>
</dbReference>
<dbReference type="Pfam" id="PF06585">
    <property type="entry name" value="JHBP"/>
    <property type="match status" value="1"/>
</dbReference>
<dbReference type="InterPro" id="IPR010562">
    <property type="entry name" value="Haemolymph_juvenile_hormone-bd"/>
</dbReference>
<dbReference type="InterPro" id="IPR038606">
    <property type="entry name" value="To_sf"/>
</dbReference>
<dbReference type="GO" id="GO:0007623">
    <property type="term" value="P:circadian rhythm"/>
    <property type="evidence" value="ECO:0007669"/>
    <property type="project" value="UniProtKB-ARBA"/>
</dbReference>
<dbReference type="AlphaFoldDB" id="A0AA39F7C9"/>